<proteinExistence type="predicted"/>
<dbReference type="Gene3D" id="1.10.3230.30">
    <property type="entry name" value="Phage gp6-like head-tail connector protein"/>
    <property type="match status" value="1"/>
</dbReference>
<dbReference type="Proteomes" id="UP000533953">
    <property type="component" value="Unassembled WGS sequence"/>
</dbReference>
<accession>A0A7X1CBZ9</accession>
<dbReference type="InterPro" id="IPR021146">
    <property type="entry name" value="Phage_gp6-like_head-tail"/>
</dbReference>
<organism evidence="1 2">
    <name type="scientific">Listeria booriae</name>
    <dbReference type="NCBI Taxonomy" id="1552123"/>
    <lineage>
        <taxon>Bacteria</taxon>
        <taxon>Bacillati</taxon>
        <taxon>Bacillota</taxon>
        <taxon>Bacilli</taxon>
        <taxon>Bacillales</taxon>
        <taxon>Listeriaceae</taxon>
        <taxon>Listeria</taxon>
    </lineage>
</organism>
<dbReference type="RefSeq" id="WP_185417451.1">
    <property type="nucleotide sequence ID" value="NZ_JAASTX010000009.1"/>
</dbReference>
<sequence>MEIEVIKNHLKVEHEFDDALISQIYLPTAQSEIKGAVTFQDDNSFFENRPTFNTAVLLLLGHYYENRKATSLNNMNEIPFGVDSLIQRLRGEYSKWKLDNSTQE</sequence>
<dbReference type="EMBL" id="JAASTX010000009">
    <property type="protein sequence ID" value="MBC1491942.1"/>
    <property type="molecule type" value="Genomic_DNA"/>
</dbReference>
<evidence type="ECO:0000313" key="2">
    <source>
        <dbReference type="Proteomes" id="UP000533953"/>
    </source>
</evidence>
<dbReference type="AlphaFoldDB" id="A0A7X1CBZ9"/>
<dbReference type="CDD" id="cd08054">
    <property type="entry name" value="gp6"/>
    <property type="match status" value="1"/>
</dbReference>
<dbReference type="NCBIfam" id="TIGR01560">
    <property type="entry name" value="put_DNA_pack"/>
    <property type="match status" value="1"/>
</dbReference>
<comment type="caution">
    <text evidence="1">The sequence shown here is derived from an EMBL/GenBank/DDBJ whole genome shotgun (WGS) entry which is preliminary data.</text>
</comment>
<evidence type="ECO:0000313" key="1">
    <source>
        <dbReference type="EMBL" id="MBC1491942.1"/>
    </source>
</evidence>
<reference evidence="1 2" key="1">
    <citation type="submission" date="2020-03" db="EMBL/GenBank/DDBJ databases">
        <title>Soil Listeria distribution.</title>
        <authorList>
            <person name="Liao J."/>
            <person name="Wiedmann M."/>
        </authorList>
    </citation>
    <scope>NUCLEOTIDE SEQUENCE [LARGE SCALE GENOMIC DNA]</scope>
    <source>
        <strain evidence="1 2">FSL L7-1547</strain>
    </source>
</reference>
<dbReference type="Pfam" id="PF05135">
    <property type="entry name" value="Phage_connect_1"/>
    <property type="match status" value="1"/>
</dbReference>
<gene>
    <name evidence="1" type="ORF">HCI99_08865</name>
</gene>
<name>A0A7X1CBZ9_9LIST</name>
<dbReference type="InterPro" id="IPR006450">
    <property type="entry name" value="Phage_HK97_gp6-like"/>
</dbReference>
<protein>
    <submittedName>
        <fullName evidence="1">Phage gp6-like head-tail connector protein</fullName>
    </submittedName>
</protein>